<proteinExistence type="predicted"/>
<comment type="caution">
    <text evidence="3">The sequence shown here is derived from an EMBL/GenBank/DDBJ whole genome shotgun (WGS) entry which is preliminary data.</text>
</comment>
<dbReference type="OrthoDB" id="948161at2"/>
<protein>
    <submittedName>
        <fullName evidence="3">Uncharacterized protein</fullName>
    </submittedName>
</protein>
<evidence type="ECO:0000256" key="2">
    <source>
        <dbReference type="SAM" id="Phobius"/>
    </source>
</evidence>
<dbReference type="EMBL" id="PVTE01000002">
    <property type="protein sequence ID" value="PRY45412.1"/>
    <property type="molecule type" value="Genomic_DNA"/>
</dbReference>
<evidence type="ECO:0000313" key="4">
    <source>
        <dbReference type="Proteomes" id="UP000238375"/>
    </source>
</evidence>
<sequence>MDKQQNFEKNPLDELFARKLGKLERPPSPDSFARLQQRMQSGQEQPRMVMWRNPTLQIAVAACVAIAFLMGWLYTGDKSGSLVTGSGQAVAIQKQQSEKPANYENKGLAENATVDKATQVAQTANTITSEQGRSVKPTQPKTDAVEPSVNKQLIAGKVASPKETQPEMTTPVVAKSATEAVATTKATSTAPVKPAERVLVVTIEEPEALVAARQTAASVVNNMPVLAASSSKEAKATFWQQVKRLKQDDDVARKEDHTDESGLLSRAYKGIKQRLEKDKQTKQ</sequence>
<accession>A0A2T0TI84</accession>
<keyword evidence="2" id="KW-0812">Transmembrane</keyword>
<feature type="compositionally biased region" description="Basic and acidic residues" evidence="1">
    <location>
        <begin position="247"/>
        <end position="260"/>
    </location>
</feature>
<dbReference type="Proteomes" id="UP000238375">
    <property type="component" value="Unassembled WGS sequence"/>
</dbReference>
<feature type="compositionally biased region" description="Basic and acidic residues" evidence="1">
    <location>
        <begin position="273"/>
        <end position="283"/>
    </location>
</feature>
<feature type="compositionally biased region" description="Polar residues" evidence="1">
    <location>
        <begin position="126"/>
        <end position="141"/>
    </location>
</feature>
<evidence type="ECO:0000256" key="1">
    <source>
        <dbReference type="SAM" id="MobiDB-lite"/>
    </source>
</evidence>
<organism evidence="3 4">
    <name type="scientific">Spirosoma oryzae</name>
    <dbReference type="NCBI Taxonomy" id="1469603"/>
    <lineage>
        <taxon>Bacteria</taxon>
        <taxon>Pseudomonadati</taxon>
        <taxon>Bacteroidota</taxon>
        <taxon>Cytophagia</taxon>
        <taxon>Cytophagales</taxon>
        <taxon>Cytophagaceae</taxon>
        <taxon>Spirosoma</taxon>
    </lineage>
</organism>
<evidence type="ECO:0000313" key="3">
    <source>
        <dbReference type="EMBL" id="PRY45412.1"/>
    </source>
</evidence>
<keyword evidence="2" id="KW-0472">Membrane</keyword>
<dbReference type="AlphaFoldDB" id="A0A2T0TI84"/>
<gene>
    <name evidence="3" type="ORF">CLV58_102160</name>
</gene>
<reference evidence="3 4" key="1">
    <citation type="submission" date="2018-03" db="EMBL/GenBank/DDBJ databases">
        <title>Genomic Encyclopedia of Archaeal and Bacterial Type Strains, Phase II (KMG-II): from individual species to whole genera.</title>
        <authorList>
            <person name="Goeker M."/>
        </authorList>
    </citation>
    <scope>NUCLEOTIDE SEQUENCE [LARGE SCALE GENOMIC DNA]</scope>
    <source>
        <strain evidence="3 4">DSM 28354</strain>
    </source>
</reference>
<keyword evidence="2" id="KW-1133">Transmembrane helix</keyword>
<feature type="region of interest" description="Disordered" evidence="1">
    <location>
        <begin position="126"/>
        <end position="146"/>
    </location>
</feature>
<dbReference type="RefSeq" id="WP_106136273.1">
    <property type="nucleotide sequence ID" value="NZ_PVTE01000002.1"/>
</dbReference>
<name>A0A2T0TI84_9BACT</name>
<keyword evidence="4" id="KW-1185">Reference proteome</keyword>
<feature type="transmembrane region" description="Helical" evidence="2">
    <location>
        <begin position="55"/>
        <end position="74"/>
    </location>
</feature>
<feature type="region of interest" description="Disordered" evidence="1">
    <location>
        <begin position="247"/>
        <end position="283"/>
    </location>
</feature>